<keyword evidence="1" id="KW-0812">Transmembrane</keyword>
<protein>
    <submittedName>
        <fullName evidence="2">Uncharacterized protein</fullName>
    </submittedName>
</protein>
<dbReference type="Proteomes" id="UP001140949">
    <property type="component" value="Unassembled WGS sequence"/>
</dbReference>
<dbReference type="AlphaFoldDB" id="A0AAX6GXE0"/>
<accession>A0AAX6GXE0</accession>
<reference evidence="2" key="2">
    <citation type="submission" date="2023-04" db="EMBL/GenBank/DDBJ databases">
        <authorList>
            <person name="Bruccoleri R.E."/>
            <person name="Oakeley E.J."/>
            <person name="Faust A.-M."/>
            <person name="Dessus-Babus S."/>
            <person name="Altorfer M."/>
            <person name="Burckhardt D."/>
            <person name="Oertli M."/>
            <person name="Naumann U."/>
            <person name="Petersen F."/>
            <person name="Wong J."/>
        </authorList>
    </citation>
    <scope>NUCLEOTIDE SEQUENCE</scope>
    <source>
        <strain evidence="2">GSM-AAB239-AS_SAM_17_03QT</strain>
        <tissue evidence="2">Leaf</tissue>
    </source>
</reference>
<keyword evidence="3" id="KW-1185">Reference proteome</keyword>
<sequence length="83" mass="9600">MFMVGLQCCTNTSVCGRSCMQSSCPLSVFASQAIEGWNWRGKCCDNYSLLLRFLLLFWIDYSFKYIVYSFYNFVVGFSSQLHS</sequence>
<reference evidence="2" key="1">
    <citation type="journal article" date="2023" name="GigaByte">
        <title>Genome assembly of the bearded iris, Iris pallida Lam.</title>
        <authorList>
            <person name="Bruccoleri R.E."/>
            <person name="Oakeley E.J."/>
            <person name="Faust A.M.E."/>
            <person name="Altorfer M."/>
            <person name="Dessus-Babus S."/>
            <person name="Burckhardt D."/>
            <person name="Oertli M."/>
            <person name="Naumann U."/>
            <person name="Petersen F."/>
            <person name="Wong J."/>
        </authorList>
    </citation>
    <scope>NUCLEOTIDE SEQUENCE</scope>
    <source>
        <strain evidence="2">GSM-AAB239-AS_SAM_17_03QT</strain>
    </source>
</reference>
<keyword evidence="1" id="KW-0472">Membrane</keyword>
<keyword evidence="1" id="KW-1133">Transmembrane helix</keyword>
<dbReference type="EMBL" id="JANAVB010015398">
    <property type="protein sequence ID" value="KAJ6833173.1"/>
    <property type="molecule type" value="Genomic_DNA"/>
</dbReference>
<gene>
    <name evidence="2" type="ORF">M6B38_341110</name>
</gene>
<feature type="transmembrane region" description="Helical" evidence="1">
    <location>
        <begin position="49"/>
        <end position="71"/>
    </location>
</feature>
<name>A0AAX6GXE0_IRIPA</name>
<evidence type="ECO:0000313" key="3">
    <source>
        <dbReference type="Proteomes" id="UP001140949"/>
    </source>
</evidence>
<evidence type="ECO:0000256" key="1">
    <source>
        <dbReference type="SAM" id="Phobius"/>
    </source>
</evidence>
<organism evidence="2 3">
    <name type="scientific">Iris pallida</name>
    <name type="common">Sweet iris</name>
    <dbReference type="NCBI Taxonomy" id="29817"/>
    <lineage>
        <taxon>Eukaryota</taxon>
        <taxon>Viridiplantae</taxon>
        <taxon>Streptophyta</taxon>
        <taxon>Embryophyta</taxon>
        <taxon>Tracheophyta</taxon>
        <taxon>Spermatophyta</taxon>
        <taxon>Magnoliopsida</taxon>
        <taxon>Liliopsida</taxon>
        <taxon>Asparagales</taxon>
        <taxon>Iridaceae</taxon>
        <taxon>Iridoideae</taxon>
        <taxon>Irideae</taxon>
        <taxon>Iris</taxon>
    </lineage>
</organism>
<comment type="caution">
    <text evidence="2">The sequence shown here is derived from an EMBL/GenBank/DDBJ whole genome shotgun (WGS) entry which is preliminary data.</text>
</comment>
<evidence type="ECO:0000313" key="2">
    <source>
        <dbReference type="EMBL" id="KAJ6833173.1"/>
    </source>
</evidence>
<proteinExistence type="predicted"/>